<dbReference type="Proteomes" id="UP000253551">
    <property type="component" value="Unassembled WGS sequence"/>
</dbReference>
<accession>A0A367J1N3</accession>
<dbReference type="CDD" id="cd14791">
    <property type="entry name" value="GH36"/>
    <property type="match status" value="1"/>
</dbReference>
<proteinExistence type="predicted"/>
<dbReference type="PANTHER" id="PTHR43053:SF3">
    <property type="entry name" value="ALPHA-GALACTOSIDASE C-RELATED"/>
    <property type="match status" value="1"/>
</dbReference>
<dbReference type="InterPro" id="IPR017853">
    <property type="entry name" value="GH"/>
</dbReference>
<evidence type="ECO:0000313" key="6">
    <source>
        <dbReference type="Proteomes" id="UP000253551"/>
    </source>
</evidence>
<evidence type="ECO:0000313" key="5">
    <source>
        <dbReference type="EMBL" id="RCH83621.1"/>
    </source>
</evidence>
<dbReference type="AlphaFoldDB" id="A0A367J1N3"/>
<evidence type="ECO:0000256" key="2">
    <source>
        <dbReference type="ARBA" id="ARBA00012755"/>
    </source>
</evidence>
<keyword evidence="6" id="KW-1185">Reference proteome</keyword>
<reference evidence="5 6" key="1">
    <citation type="journal article" date="2018" name="G3 (Bethesda)">
        <title>Phylogenetic and Phylogenomic Definition of Rhizopus Species.</title>
        <authorList>
            <person name="Gryganskyi A.P."/>
            <person name="Golan J."/>
            <person name="Dolatabadi S."/>
            <person name="Mondo S."/>
            <person name="Robb S."/>
            <person name="Idnurm A."/>
            <person name="Muszewska A."/>
            <person name="Steczkiewicz K."/>
            <person name="Masonjones S."/>
            <person name="Liao H.L."/>
            <person name="Gajdeczka M.T."/>
            <person name="Anike F."/>
            <person name="Vuek A."/>
            <person name="Anishchenko I.M."/>
            <person name="Voigt K."/>
            <person name="de Hoog G.S."/>
            <person name="Smith M.E."/>
            <person name="Heitman J."/>
            <person name="Vilgalys R."/>
            <person name="Stajich J.E."/>
        </authorList>
    </citation>
    <scope>NUCLEOTIDE SEQUENCE [LARGE SCALE GENOMIC DNA]</scope>
    <source>
        <strain evidence="5 6">LSU 92-RS-03</strain>
    </source>
</reference>
<feature type="non-terminal residue" evidence="5">
    <location>
        <position position="1"/>
    </location>
</feature>
<dbReference type="InterPro" id="IPR002252">
    <property type="entry name" value="Glyco_hydro_36"/>
</dbReference>
<protein>
    <recommendedName>
        <fullName evidence="2">alpha-galactosidase</fullName>
        <ecNumber evidence="2">3.2.1.22</ecNumber>
    </recommendedName>
</protein>
<dbReference type="GO" id="GO:0004557">
    <property type="term" value="F:alpha-galactosidase activity"/>
    <property type="evidence" value="ECO:0007669"/>
    <property type="project" value="UniProtKB-EC"/>
</dbReference>
<dbReference type="InterPro" id="IPR050985">
    <property type="entry name" value="Alpha-glycosidase_related"/>
</dbReference>
<dbReference type="EC" id="3.2.1.22" evidence="2"/>
<keyword evidence="4" id="KW-0326">Glycosidase</keyword>
<organism evidence="5 6">
    <name type="scientific">Rhizopus stolonifer</name>
    <name type="common">Rhizopus nigricans</name>
    <dbReference type="NCBI Taxonomy" id="4846"/>
    <lineage>
        <taxon>Eukaryota</taxon>
        <taxon>Fungi</taxon>
        <taxon>Fungi incertae sedis</taxon>
        <taxon>Mucoromycota</taxon>
        <taxon>Mucoromycotina</taxon>
        <taxon>Mucoromycetes</taxon>
        <taxon>Mucorales</taxon>
        <taxon>Mucorineae</taxon>
        <taxon>Rhizopodaceae</taxon>
        <taxon>Rhizopus</taxon>
    </lineage>
</organism>
<dbReference type="GO" id="GO:0016052">
    <property type="term" value="P:carbohydrate catabolic process"/>
    <property type="evidence" value="ECO:0007669"/>
    <property type="project" value="InterPro"/>
</dbReference>
<dbReference type="OrthoDB" id="5795902at2759"/>
<keyword evidence="3" id="KW-0378">Hydrolase</keyword>
<dbReference type="Gene3D" id="3.20.20.70">
    <property type="entry name" value="Aldolase class I"/>
    <property type="match status" value="1"/>
</dbReference>
<evidence type="ECO:0000256" key="3">
    <source>
        <dbReference type="ARBA" id="ARBA00022801"/>
    </source>
</evidence>
<dbReference type="PANTHER" id="PTHR43053">
    <property type="entry name" value="GLYCOSIDASE FAMILY 31"/>
    <property type="match status" value="1"/>
</dbReference>
<dbReference type="EMBL" id="PJQM01004687">
    <property type="protein sequence ID" value="RCH83621.1"/>
    <property type="molecule type" value="Genomic_DNA"/>
</dbReference>
<evidence type="ECO:0000256" key="4">
    <source>
        <dbReference type="ARBA" id="ARBA00023295"/>
    </source>
</evidence>
<evidence type="ECO:0000256" key="1">
    <source>
        <dbReference type="ARBA" id="ARBA00001255"/>
    </source>
</evidence>
<dbReference type="Pfam" id="PF02065">
    <property type="entry name" value="Melibiase"/>
    <property type="match status" value="1"/>
</dbReference>
<comment type="caution">
    <text evidence="5">The sequence shown here is derived from an EMBL/GenBank/DDBJ whole genome shotgun (WGS) entry which is preliminary data.</text>
</comment>
<gene>
    <name evidence="5" type="ORF">CU098_001240</name>
</gene>
<comment type="catalytic activity">
    <reaction evidence="1">
        <text>Hydrolysis of terminal, non-reducing alpha-D-galactose residues in alpha-D-galactosides, including galactose oligosaccharides, galactomannans and galactolipids.</text>
        <dbReference type="EC" id="3.2.1.22"/>
    </reaction>
</comment>
<dbReference type="InterPro" id="IPR013785">
    <property type="entry name" value="Aldolase_TIM"/>
</dbReference>
<name>A0A367J1N3_RHIST</name>
<dbReference type="STRING" id="4846.A0A367J1N3"/>
<sequence length="674" mass="77907">TRVDLQLPLSTSLGQFEIHQHIHTLDTDSYQIRWEITPQVDIDWHQLEFHLEADLQDQVMLAEGFQCWSTTQEMDRYSRLASIPRVVSWVTQFNLQGDYDFFDYAGKPGQIHATGYTYFRHTPSNAIVFVGSTTEGSGYTYLKSDLNINKMSIYKDIEGKRLSKGQSLTIELYVAKRDHVAELTSVWHRYAAYYDPACQFQNPRHLTGWSSWYNYYEKVTERDVLSSLEAFDKHRYPIDVFQIDDGYESHIGDWLEVKSTFPRGMKVLAQDISRKGYLPGLWLAPFAVGFKSKIVQEHPEWLVKDANGSLVVAGPNWGGFYAIDIYHPEAKAYLKHVFDQVIDVWGFKLLKLDFLFAAAMIPRLGKSRGEIMWDAMDLIVEWNQKRALLLGSGVTLPSTWGRLDYSRVSSDASPWWDHTVLKLASVRERVATLNAMTSTLHRWPMASTVFGSDPDVFFIRSDNNKLTAEEKHTLLVINIVSGQLTLMSDNVDFYSPQEHQLYRSIFPKPEAQMQSVIQIKPDLYQAQYTCRGREYLFFSNLSPLPHTVLLPMSATGQYDTFFEHRNVLLYKNKVDWLPSQSQIFLKPHETRTFFKTSDLFMGSTGHIVPGTDIEHIQETKEGSIYVTMASMSKHTRLYFRIQNSLPIIYINNQRMPTEKIEWNEHISLAKVLIN</sequence>
<dbReference type="SUPFAM" id="SSF51445">
    <property type="entry name" value="(Trans)glycosidases"/>
    <property type="match status" value="1"/>
</dbReference>